<name>A0A0L7L0M8_OPEBR</name>
<dbReference type="Proteomes" id="UP000037510">
    <property type="component" value="Unassembled WGS sequence"/>
</dbReference>
<keyword evidence="1" id="KW-0548">Nucleotidyltransferase</keyword>
<comment type="caution">
    <text evidence="1">The sequence shown here is derived from an EMBL/GenBank/DDBJ whole genome shotgun (WGS) entry which is preliminary data.</text>
</comment>
<keyword evidence="1" id="KW-0378">Hydrolase</keyword>
<evidence type="ECO:0000313" key="1">
    <source>
        <dbReference type="EMBL" id="KOB69053.1"/>
    </source>
</evidence>
<keyword evidence="2" id="KW-1185">Reference proteome</keyword>
<gene>
    <name evidence="1" type="ORF">OBRU01_13003</name>
</gene>
<dbReference type="GO" id="GO:0003964">
    <property type="term" value="F:RNA-directed DNA polymerase activity"/>
    <property type="evidence" value="ECO:0007669"/>
    <property type="project" value="UniProtKB-KW"/>
</dbReference>
<keyword evidence="1" id="KW-0540">Nuclease</keyword>
<proteinExistence type="predicted"/>
<dbReference type="AlphaFoldDB" id="A0A0L7L0M8"/>
<keyword evidence="1" id="KW-0695">RNA-directed DNA polymerase</keyword>
<sequence>MFPNVGEAVFASGVANLATRRDHSRLETRRGHDDSSYGGVGFIINKRLTSFNLSVKSISICVCYLTLKLNERYALKIVQVYAPTLDHPNDEKSLFTTRELTLCWTIWSRQPLLKRPVTC</sequence>
<dbReference type="GO" id="GO:0004519">
    <property type="term" value="F:endonuclease activity"/>
    <property type="evidence" value="ECO:0007669"/>
    <property type="project" value="UniProtKB-KW"/>
</dbReference>
<dbReference type="EMBL" id="JTDY01003746">
    <property type="protein sequence ID" value="KOB69053.1"/>
    <property type="molecule type" value="Genomic_DNA"/>
</dbReference>
<evidence type="ECO:0000313" key="2">
    <source>
        <dbReference type="Proteomes" id="UP000037510"/>
    </source>
</evidence>
<protein>
    <submittedName>
        <fullName evidence="1">Endonuclease-reverse transcriptase</fullName>
    </submittedName>
</protein>
<accession>A0A0L7L0M8</accession>
<keyword evidence="1" id="KW-0255">Endonuclease</keyword>
<reference evidence="1 2" key="1">
    <citation type="journal article" date="2015" name="Genome Biol. Evol.">
        <title>The genome of winter moth (Operophtera brumata) provides a genomic perspective on sexual dimorphism and phenology.</title>
        <authorList>
            <person name="Derks M.F."/>
            <person name="Smit S."/>
            <person name="Salis L."/>
            <person name="Schijlen E."/>
            <person name="Bossers A."/>
            <person name="Mateman C."/>
            <person name="Pijl A.S."/>
            <person name="de Ridder D."/>
            <person name="Groenen M.A."/>
            <person name="Visser M.E."/>
            <person name="Megens H.J."/>
        </authorList>
    </citation>
    <scope>NUCLEOTIDE SEQUENCE [LARGE SCALE GENOMIC DNA]</scope>
    <source>
        <strain evidence="1">WM2013NL</strain>
        <tissue evidence="1">Head and thorax</tissue>
    </source>
</reference>
<keyword evidence="1" id="KW-0808">Transferase</keyword>
<organism evidence="1 2">
    <name type="scientific">Operophtera brumata</name>
    <name type="common">Winter moth</name>
    <name type="synonym">Phalaena brumata</name>
    <dbReference type="NCBI Taxonomy" id="104452"/>
    <lineage>
        <taxon>Eukaryota</taxon>
        <taxon>Metazoa</taxon>
        <taxon>Ecdysozoa</taxon>
        <taxon>Arthropoda</taxon>
        <taxon>Hexapoda</taxon>
        <taxon>Insecta</taxon>
        <taxon>Pterygota</taxon>
        <taxon>Neoptera</taxon>
        <taxon>Endopterygota</taxon>
        <taxon>Lepidoptera</taxon>
        <taxon>Glossata</taxon>
        <taxon>Ditrysia</taxon>
        <taxon>Geometroidea</taxon>
        <taxon>Geometridae</taxon>
        <taxon>Larentiinae</taxon>
        <taxon>Operophtera</taxon>
    </lineage>
</organism>